<keyword evidence="2" id="KW-0040">ANK repeat</keyword>
<dbReference type="Pfam" id="PF01048">
    <property type="entry name" value="PNP_UDP_1"/>
    <property type="match status" value="1"/>
</dbReference>
<dbReference type="PANTHER" id="PTHR10039">
    <property type="entry name" value="AMELOGENIN"/>
    <property type="match status" value="1"/>
</dbReference>
<dbReference type="OrthoDB" id="194358at2759"/>
<dbReference type="SUPFAM" id="SSF48403">
    <property type="entry name" value="Ankyrin repeat"/>
    <property type="match status" value="1"/>
</dbReference>
<keyword evidence="1" id="KW-0677">Repeat</keyword>
<dbReference type="PANTHER" id="PTHR10039:SF5">
    <property type="entry name" value="NACHT DOMAIN-CONTAINING PROTEIN"/>
    <property type="match status" value="1"/>
</dbReference>
<comment type="caution">
    <text evidence="5">The sequence shown here is derived from an EMBL/GenBank/DDBJ whole genome shotgun (WGS) entry which is preliminary data.</text>
</comment>
<feature type="repeat" description="ANK" evidence="2">
    <location>
        <begin position="1118"/>
        <end position="1150"/>
    </location>
</feature>
<name>A0A8H3EGE9_9LECA</name>
<keyword evidence="6" id="KW-1185">Reference proteome</keyword>
<evidence type="ECO:0000259" key="4">
    <source>
        <dbReference type="Pfam" id="PF24883"/>
    </source>
</evidence>
<organism evidence="5 6">
    <name type="scientific">Gomphillus americanus</name>
    <dbReference type="NCBI Taxonomy" id="1940652"/>
    <lineage>
        <taxon>Eukaryota</taxon>
        <taxon>Fungi</taxon>
        <taxon>Dikarya</taxon>
        <taxon>Ascomycota</taxon>
        <taxon>Pezizomycotina</taxon>
        <taxon>Lecanoromycetes</taxon>
        <taxon>OSLEUM clade</taxon>
        <taxon>Ostropomycetidae</taxon>
        <taxon>Ostropales</taxon>
        <taxon>Graphidaceae</taxon>
        <taxon>Gomphilloideae</taxon>
        <taxon>Gomphillus</taxon>
    </lineage>
</organism>
<evidence type="ECO:0000256" key="1">
    <source>
        <dbReference type="ARBA" id="ARBA00022737"/>
    </source>
</evidence>
<dbReference type="PROSITE" id="PS50088">
    <property type="entry name" value="ANK_REPEAT"/>
    <property type="match status" value="1"/>
</dbReference>
<dbReference type="GO" id="GO:0009116">
    <property type="term" value="P:nucleoside metabolic process"/>
    <property type="evidence" value="ECO:0007669"/>
    <property type="project" value="InterPro"/>
</dbReference>
<dbReference type="Gene3D" id="3.40.50.300">
    <property type="entry name" value="P-loop containing nucleotide triphosphate hydrolases"/>
    <property type="match status" value="1"/>
</dbReference>
<evidence type="ECO:0000256" key="2">
    <source>
        <dbReference type="PROSITE-ProRule" id="PRU00023"/>
    </source>
</evidence>
<dbReference type="InterPro" id="IPR000845">
    <property type="entry name" value="Nucleoside_phosphorylase_d"/>
</dbReference>
<evidence type="ECO:0000313" key="5">
    <source>
        <dbReference type="EMBL" id="CAF9903497.1"/>
    </source>
</evidence>
<evidence type="ECO:0008006" key="7">
    <source>
        <dbReference type="Google" id="ProtNLM"/>
    </source>
</evidence>
<dbReference type="Gene3D" id="1.25.40.20">
    <property type="entry name" value="Ankyrin repeat-containing domain"/>
    <property type="match status" value="1"/>
</dbReference>
<dbReference type="EMBL" id="CAJPDQ010000001">
    <property type="protein sequence ID" value="CAF9903497.1"/>
    <property type="molecule type" value="Genomic_DNA"/>
</dbReference>
<dbReference type="SUPFAM" id="SSF52540">
    <property type="entry name" value="P-loop containing nucleoside triphosphate hydrolases"/>
    <property type="match status" value="1"/>
</dbReference>
<feature type="domain" description="Nucleoside phosphorylase" evidence="3">
    <location>
        <begin position="19"/>
        <end position="137"/>
    </location>
</feature>
<gene>
    <name evidence="5" type="ORF">GOMPHAMPRED_000313</name>
</gene>
<dbReference type="InterPro" id="IPR035994">
    <property type="entry name" value="Nucleoside_phosphorylase_sf"/>
</dbReference>
<dbReference type="Pfam" id="PF12796">
    <property type="entry name" value="Ank_2"/>
    <property type="match status" value="1"/>
</dbReference>
<reference evidence="5" key="1">
    <citation type="submission" date="2021-03" db="EMBL/GenBank/DDBJ databases">
        <authorList>
            <person name="Tagirdzhanova G."/>
        </authorList>
    </citation>
    <scope>NUCLEOTIDE SEQUENCE</scope>
</reference>
<dbReference type="Proteomes" id="UP000664169">
    <property type="component" value="Unassembled WGS sequence"/>
</dbReference>
<evidence type="ECO:0000259" key="3">
    <source>
        <dbReference type="Pfam" id="PF01048"/>
    </source>
</evidence>
<sequence>MANKRVYSQSFAQRDDFQIAILCALSLEAAFVEKLFDEVYETKSLLWQKSNGDSNCYTTGKIGNHHVVLAYMPGIGKVNAAITASSIRATFKNINLALVVGICGGAPSTPEGQAIYQGDIIVSTKILQADFGRELTDEFVMKGPDEGNLGPAGKQIQSFLAKLRAPLVSAQLREQTWKNAQVLIADSKLNVPHTEEEVLFRSDYIHEHRITNNGQTRSMGHTTNSATCNETGASTCFELECSATNVIRYRSRAVMAGPEIFFGAISSTDTVKRNAISRDHFAHKYNVLAFETEGAGAWDILPTIVVKAVCDYADSHKHKEWQPYAAMTAAAACVAILDEWQTSYTRSDLHAVSMLSTDSGAKTLAEKYLNSLDFPQLDSRSASVEPAYPLTCDWIFETPQFSSWLDSKDAVDHNRIFWIKGKPGIGKSTLVKHIHQSTQHFLLLEHVVAAFYFHARGEELQKSRLGMLKAILYQLLNSNPYLLQRFMTAFPQRRGVDIEHRIWSYEELQNFLLLSAQQGWLGPIVMFVDALDECTEFEARELVTFCENLAMNAVVYQNPIYLCLSSRHYPNIGLSKGLQLNIDSEQGHKDALQQYITQRLHFCDRSIVVEASNRARSIFLWAKLVTSMLNTAYDRGVDSDGIRTQLDKMPVELYSIYEAMFSNQDSIEKPRTMLLLQLVLYAAEPLSPRALYLLMIAGTNPHRLCSWGNCGMNDKTVVLQIFTISRGLAEIVQSDDGPIVQFIHETVRGFLLKFCGKNGEHSTISSSLDRHAAILRCCLASMSSMFPWDYPQDFLKLRDFPHIEYALRYVLGHLSPLLDTKQSEALLKEYCCCVSRYLWFYLRGRQKHLGGSSALRAVLMSDHCQHEKILAAILAKAELLLPEYERPPQDYYSHALLAAAEQGFVKCIRVLLKAGADLYMPIGENENTLEAVMRLLSLNDPGRPGRAEPSQITLEIDEHSSDITLHGLEEFVWSNIPTRQNAKVSWLSTHAFEVLFDAFLESTVSFKPNLLDLLLLMAARVSSPSCLEKVLQAAVDVKIDINTGLALLSIVRAISYIGSDQSTTTQWEMITMLLNHHADPESCDESDIPVIFYAIILRHLPLVDLLLQHGANPRRVIRGVSTMHLAAFVGFVDCFKKLLLVGVDINAKDQSDRTPLYMTMGRSSQIAPDYILSWWTPGFSTESLCRRPRIDYPQLASLRKLQERLIPSMIKLIKLGADIYMQESEASQKNSHPRFVAWNKNIGAVQRLLENKVHAASTQLHSVANPYYAAISAGELISLLLGIGDHVRPGKGRNYDPLKRSLEGLLREDDAVDREAALCVLKMIKEMSHAPYVSSLQETVVISGQFVAPAWKTMIQEFNMNRPAVEPRAIQTFTVLP</sequence>
<dbReference type="Pfam" id="PF24883">
    <property type="entry name" value="NPHP3_N"/>
    <property type="match status" value="1"/>
</dbReference>
<accession>A0A8H3EGE9</accession>
<dbReference type="SUPFAM" id="SSF53167">
    <property type="entry name" value="Purine and uridine phosphorylases"/>
    <property type="match status" value="1"/>
</dbReference>
<dbReference type="SMART" id="SM00248">
    <property type="entry name" value="ANK"/>
    <property type="match status" value="4"/>
</dbReference>
<dbReference type="InterPro" id="IPR027417">
    <property type="entry name" value="P-loop_NTPase"/>
</dbReference>
<feature type="domain" description="Nephrocystin 3-like N-terminal" evidence="4">
    <location>
        <begin position="391"/>
        <end position="567"/>
    </location>
</feature>
<dbReference type="InterPro" id="IPR036770">
    <property type="entry name" value="Ankyrin_rpt-contain_sf"/>
</dbReference>
<dbReference type="Gene3D" id="3.40.50.1580">
    <property type="entry name" value="Nucleoside phosphorylase domain"/>
    <property type="match status" value="1"/>
</dbReference>
<evidence type="ECO:0000313" key="6">
    <source>
        <dbReference type="Proteomes" id="UP000664169"/>
    </source>
</evidence>
<protein>
    <recommendedName>
        <fullName evidence="7">Nucleoside phosphorylase domain-containing protein</fullName>
    </recommendedName>
</protein>
<proteinExistence type="predicted"/>
<dbReference type="GO" id="GO:0003824">
    <property type="term" value="F:catalytic activity"/>
    <property type="evidence" value="ECO:0007669"/>
    <property type="project" value="InterPro"/>
</dbReference>
<dbReference type="PROSITE" id="PS50297">
    <property type="entry name" value="ANK_REP_REGION"/>
    <property type="match status" value="1"/>
</dbReference>
<dbReference type="InterPro" id="IPR002110">
    <property type="entry name" value="Ankyrin_rpt"/>
</dbReference>
<dbReference type="InterPro" id="IPR056884">
    <property type="entry name" value="NPHP3-like_N"/>
</dbReference>